<accession>A0ABP7D316</accession>
<dbReference type="InterPro" id="IPR050248">
    <property type="entry name" value="Polysacc_deacetylase_ArnD"/>
</dbReference>
<dbReference type="SUPFAM" id="SSF88713">
    <property type="entry name" value="Glycoside hydrolase/deacetylase"/>
    <property type="match status" value="1"/>
</dbReference>
<dbReference type="EMBL" id="BAAAYX010000004">
    <property type="protein sequence ID" value="GAA3700206.1"/>
    <property type="molecule type" value="Genomic_DNA"/>
</dbReference>
<dbReference type="InterPro" id="IPR011330">
    <property type="entry name" value="Glyco_hydro/deAcase_b/a-brl"/>
</dbReference>
<evidence type="ECO:0000313" key="2">
    <source>
        <dbReference type="EMBL" id="GAA3700206.1"/>
    </source>
</evidence>
<reference evidence="3" key="1">
    <citation type="journal article" date="2019" name="Int. J. Syst. Evol. Microbiol.">
        <title>The Global Catalogue of Microorganisms (GCM) 10K type strain sequencing project: providing services to taxonomists for standard genome sequencing and annotation.</title>
        <authorList>
            <consortium name="The Broad Institute Genomics Platform"/>
            <consortium name="The Broad Institute Genome Sequencing Center for Infectious Disease"/>
            <person name="Wu L."/>
            <person name="Ma J."/>
        </authorList>
    </citation>
    <scope>NUCLEOTIDE SEQUENCE [LARGE SCALE GENOMIC DNA]</scope>
    <source>
        <strain evidence="3">JCM 16548</strain>
    </source>
</reference>
<protein>
    <submittedName>
        <fullName evidence="2">Polysaccharide deacetylase family protein</fullName>
    </submittedName>
</protein>
<proteinExistence type="predicted"/>
<gene>
    <name evidence="2" type="ORF">GCM10022204_16140</name>
</gene>
<dbReference type="PANTHER" id="PTHR10587">
    <property type="entry name" value="GLYCOSYL TRANSFERASE-RELATED"/>
    <property type="match status" value="1"/>
</dbReference>
<evidence type="ECO:0000313" key="3">
    <source>
        <dbReference type="Proteomes" id="UP001500051"/>
    </source>
</evidence>
<dbReference type="Proteomes" id="UP001500051">
    <property type="component" value="Unassembled WGS sequence"/>
</dbReference>
<dbReference type="PROSITE" id="PS51677">
    <property type="entry name" value="NODB"/>
    <property type="match status" value="1"/>
</dbReference>
<comment type="caution">
    <text evidence="2">The sequence shown here is derived from an EMBL/GenBank/DDBJ whole genome shotgun (WGS) entry which is preliminary data.</text>
</comment>
<dbReference type="InterPro" id="IPR002509">
    <property type="entry name" value="NODB_dom"/>
</dbReference>
<dbReference type="Gene3D" id="3.20.20.370">
    <property type="entry name" value="Glycoside hydrolase/deacetylase"/>
    <property type="match status" value="1"/>
</dbReference>
<dbReference type="CDD" id="cd10917">
    <property type="entry name" value="CE4_NodB_like_6s_7s"/>
    <property type="match status" value="1"/>
</dbReference>
<evidence type="ECO:0000259" key="1">
    <source>
        <dbReference type="PROSITE" id="PS51677"/>
    </source>
</evidence>
<keyword evidence="3" id="KW-1185">Reference proteome</keyword>
<dbReference type="Pfam" id="PF01522">
    <property type="entry name" value="Polysacc_deac_1"/>
    <property type="match status" value="1"/>
</dbReference>
<name>A0ABP7D316_9ACTN</name>
<organism evidence="2 3">
    <name type="scientific">Microlunatus aurantiacus</name>
    <dbReference type="NCBI Taxonomy" id="446786"/>
    <lineage>
        <taxon>Bacteria</taxon>
        <taxon>Bacillati</taxon>
        <taxon>Actinomycetota</taxon>
        <taxon>Actinomycetes</taxon>
        <taxon>Propionibacteriales</taxon>
        <taxon>Propionibacteriaceae</taxon>
        <taxon>Microlunatus</taxon>
    </lineage>
</organism>
<sequence>MRVSLPVAGTLAASAAVVAGLRLSFGSRSQLFGDFPYAGADAERVVALTFDDGPNEPWTSMILDTLAERGVPGTFFQVGRCAQRHPETTQRVVDEGHVLGNHSLTHELGSYLRDADQRAEVTLGRLALAEIAGVTPRLYRPPWLCHWPWVLRGIAGTGSQVVSGTFVHPLEVFQPEPRRLVAGAERAAAPGAMIIVHDGRESRGGFRGQTAAAVGPIIDRLRRRGYGFTTVDRLLGVDAYA</sequence>
<dbReference type="RefSeq" id="WP_344811811.1">
    <property type="nucleotide sequence ID" value="NZ_BAAAYX010000004.1"/>
</dbReference>
<feature type="domain" description="NodB homology" evidence="1">
    <location>
        <begin position="44"/>
        <end position="241"/>
    </location>
</feature>